<dbReference type="KEGG" id="pfre:RM25_1371"/>
<evidence type="ECO:0000313" key="1">
    <source>
        <dbReference type="EMBL" id="CEP27376.1"/>
    </source>
</evidence>
<sequence>MADTTNPISPIPDDSTWGYLASVDVGRIAVSSDNLPEVYPVNFCLDGESIVFRSAAGSKLEKLALNSHVAFEADGWSEEGGWSVLVRGTGSFITDEDELARVAKAPLLPWVPTVKKNWVRITPTRVTGRTFLFGPEPSQS</sequence>
<dbReference type="Pfam" id="PF12900">
    <property type="entry name" value="Pyridox_ox_2"/>
    <property type="match status" value="1"/>
</dbReference>
<dbReference type="SUPFAM" id="SSF50475">
    <property type="entry name" value="FMN-binding split barrel"/>
    <property type="match status" value="1"/>
</dbReference>
<dbReference type="Gene3D" id="2.30.110.10">
    <property type="entry name" value="Electron Transport, Fmn-binding Protein, Chain A"/>
    <property type="match status" value="1"/>
</dbReference>
<organism evidence="1">
    <name type="scientific">Propionibacterium freudenreichii subsp. freudenreichii</name>
    <dbReference type="NCBI Taxonomy" id="66712"/>
    <lineage>
        <taxon>Bacteria</taxon>
        <taxon>Bacillati</taxon>
        <taxon>Actinomycetota</taxon>
        <taxon>Actinomycetes</taxon>
        <taxon>Propionibacteriales</taxon>
        <taxon>Propionibacteriaceae</taxon>
        <taxon>Propionibacterium</taxon>
    </lineage>
</organism>
<dbReference type="AlphaFoldDB" id="A0A068VP26"/>
<dbReference type="PATRIC" id="fig|66712.6.peg.1396"/>
<dbReference type="InterPro" id="IPR012349">
    <property type="entry name" value="Split_barrel_FMN-bd"/>
</dbReference>
<dbReference type="GeneID" id="61221916"/>
<proteinExistence type="predicted"/>
<protein>
    <recommendedName>
        <fullName evidence="2">Pyridoxamine 5'-phosphate oxidase family protein</fullName>
    </recommendedName>
</protein>
<reference evidence="1" key="1">
    <citation type="submission" date="2014-08" db="EMBL/GenBank/DDBJ databases">
        <authorList>
            <person name="Falentin Helene"/>
        </authorList>
    </citation>
    <scope>NUCLEOTIDE SEQUENCE</scope>
</reference>
<name>A0A068VP26_PROFF</name>
<accession>A0A068VP26</accession>
<dbReference type="InterPro" id="IPR024747">
    <property type="entry name" value="Pyridox_Oxase-rel"/>
</dbReference>
<gene>
    <name evidence="1" type="ORF">PFCIRM138_01275</name>
</gene>
<dbReference type="EMBL" id="LM676436">
    <property type="protein sequence ID" value="CEP27376.1"/>
    <property type="molecule type" value="Genomic_DNA"/>
</dbReference>
<evidence type="ECO:0008006" key="2">
    <source>
        <dbReference type="Google" id="ProtNLM"/>
    </source>
</evidence>
<dbReference type="RefSeq" id="WP_013161317.1">
    <property type="nucleotide sequence ID" value="NZ_CP010341.1"/>
</dbReference>